<gene>
    <name evidence="3" type="ORF">Acr_00g0045840</name>
</gene>
<dbReference type="GO" id="GO:0051087">
    <property type="term" value="F:protein-folding chaperone binding"/>
    <property type="evidence" value="ECO:0007669"/>
    <property type="project" value="InterPro"/>
</dbReference>
<evidence type="ECO:0000256" key="1">
    <source>
        <dbReference type="SAM" id="MobiDB-lite"/>
    </source>
</evidence>
<dbReference type="InterPro" id="IPR036533">
    <property type="entry name" value="BAG_dom_sf"/>
</dbReference>
<dbReference type="GO" id="GO:0050821">
    <property type="term" value="P:protein stabilization"/>
    <property type="evidence" value="ECO:0007669"/>
    <property type="project" value="TreeGrafter"/>
</dbReference>
<protein>
    <recommendedName>
        <fullName evidence="2">Ubiquitin-like domain-containing protein</fullName>
    </recommendedName>
</protein>
<dbReference type="Gene3D" id="1.20.58.120">
    <property type="entry name" value="BAG domain"/>
    <property type="match status" value="1"/>
</dbReference>
<dbReference type="PROSITE" id="PS50053">
    <property type="entry name" value="UBIQUITIN_2"/>
    <property type="match status" value="1"/>
</dbReference>
<dbReference type="SUPFAM" id="SSF54236">
    <property type="entry name" value="Ubiquitin-like"/>
    <property type="match status" value="1"/>
</dbReference>
<dbReference type="Gene3D" id="3.10.20.90">
    <property type="entry name" value="Phosphatidylinositol 3-kinase Catalytic Subunit, Chain A, domain 1"/>
    <property type="match status" value="1"/>
</dbReference>
<dbReference type="PANTHER" id="PTHR12329:SF17">
    <property type="entry name" value="OS04G0619900 PROTEIN"/>
    <property type="match status" value="1"/>
</dbReference>
<dbReference type="EMBL" id="BJWL01000252">
    <property type="protein sequence ID" value="GFS36422.1"/>
    <property type="molecule type" value="Genomic_DNA"/>
</dbReference>
<dbReference type="InterPro" id="IPR039773">
    <property type="entry name" value="BAG_chaperone_regulator"/>
</dbReference>
<proteinExistence type="predicted"/>
<dbReference type="Proteomes" id="UP000585474">
    <property type="component" value="Unassembled WGS sequence"/>
</dbReference>
<dbReference type="GO" id="GO:0000774">
    <property type="term" value="F:adenyl-nucleotide exchange factor activity"/>
    <property type="evidence" value="ECO:0007669"/>
    <property type="project" value="TreeGrafter"/>
</dbReference>
<comment type="caution">
    <text evidence="3">The sequence shown here is derived from an EMBL/GenBank/DDBJ whole genome shotgun (WGS) entry which is preliminary data.</text>
</comment>
<dbReference type="AlphaFoldDB" id="A0A7J0DJA1"/>
<dbReference type="InterPro" id="IPR000626">
    <property type="entry name" value="Ubiquitin-like_dom"/>
</dbReference>
<keyword evidence="4" id="KW-1185">Reference proteome</keyword>
<feature type="region of interest" description="Disordered" evidence="1">
    <location>
        <begin position="1"/>
        <end position="26"/>
    </location>
</feature>
<dbReference type="GO" id="GO:0005737">
    <property type="term" value="C:cytoplasm"/>
    <property type="evidence" value="ECO:0007669"/>
    <property type="project" value="TreeGrafter"/>
</dbReference>
<dbReference type="PANTHER" id="PTHR12329">
    <property type="entry name" value="BCL2-ASSOCIATED ATHANOGENE"/>
    <property type="match status" value="1"/>
</dbReference>
<name>A0A7J0DJA1_9ERIC</name>
<feature type="domain" description="Ubiquitin-like" evidence="2">
    <location>
        <begin position="49"/>
        <end position="119"/>
    </location>
</feature>
<accession>A0A7J0DJA1</accession>
<organism evidence="3 4">
    <name type="scientific">Actinidia rufa</name>
    <dbReference type="NCBI Taxonomy" id="165716"/>
    <lineage>
        <taxon>Eukaryota</taxon>
        <taxon>Viridiplantae</taxon>
        <taxon>Streptophyta</taxon>
        <taxon>Embryophyta</taxon>
        <taxon>Tracheophyta</taxon>
        <taxon>Spermatophyta</taxon>
        <taxon>Magnoliopsida</taxon>
        <taxon>eudicotyledons</taxon>
        <taxon>Gunneridae</taxon>
        <taxon>Pentapetalae</taxon>
        <taxon>asterids</taxon>
        <taxon>Ericales</taxon>
        <taxon>Actinidiaceae</taxon>
        <taxon>Actinidia</taxon>
    </lineage>
</organism>
<dbReference type="OrthoDB" id="417450at2759"/>
<sequence>MIKRRLNFSRRTSESSEKTSSREEEVEWEMRPGGMLVQKRSESTDALGPNLGVRVVYGSVRYEISVSFQASFGELKKLLTVETGLQPAEQRLIFRGKERENGEYLDIGGVKDRSKVILIEDPSTKEKRIMEMRRNAKIQTTHRKINDVSMEVDKLADQVSETNVLKIENWVEPEKALGHGSPVQPSGGALGLVGLKSSAMGTLMLHPNAHHHEVEHWDWLGLVGLKSSAMGTLMLHPNAHHHEVEHWDWLVPTNPNAPPHGGVHLGATLGYP</sequence>
<dbReference type="InterPro" id="IPR029071">
    <property type="entry name" value="Ubiquitin-like_domsf"/>
</dbReference>
<dbReference type="Pfam" id="PF00240">
    <property type="entry name" value="ubiquitin"/>
    <property type="match status" value="1"/>
</dbReference>
<feature type="compositionally biased region" description="Basic and acidic residues" evidence="1">
    <location>
        <begin position="11"/>
        <end position="23"/>
    </location>
</feature>
<evidence type="ECO:0000313" key="3">
    <source>
        <dbReference type="EMBL" id="GFS36422.1"/>
    </source>
</evidence>
<reference evidence="4" key="1">
    <citation type="submission" date="2019-07" db="EMBL/GenBank/DDBJ databases">
        <title>De Novo Assembly of kiwifruit Actinidia rufa.</title>
        <authorList>
            <person name="Sugita-Konishi S."/>
            <person name="Sato K."/>
            <person name="Mori E."/>
            <person name="Abe Y."/>
            <person name="Kisaki G."/>
            <person name="Hamano K."/>
            <person name="Suezawa K."/>
            <person name="Otani M."/>
            <person name="Fukuda T."/>
            <person name="Manabe T."/>
            <person name="Gomi K."/>
            <person name="Tabuchi M."/>
            <person name="Akimitsu K."/>
            <person name="Kataoka I."/>
        </authorList>
    </citation>
    <scope>NUCLEOTIDE SEQUENCE [LARGE SCALE GENOMIC DNA]</scope>
    <source>
        <strain evidence="4">cv. Fuchu</strain>
    </source>
</reference>
<evidence type="ECO:0000259" key="2">
    <source>
        <dbReference type="PROSITE" id="PS50053"/>
    </source>
</evidence>
<evidence type="ECO:0000313" key="4">
    <source>
        <dbReference type="Proteomes" id="UP000585474"/>
    </source>
</evidence>